<keyword evidence="7 13" id="KW-0812">Transmembrane</keyword>
<evidence type="ECO:0000256" key="10">
    <source>
        <dbReference type="ARBA" id="ARBA00022989"/>
    </source>
</evidence>
<comment type="function">
    <text evidence="1">Accessory subunit of the mitochondrial membrane respiratory chain NADH dehydrogenase (Complex I), that is believed not to be involved in catalysis. Complex I functions in the transfer of electrons from NADH to the respiratory chain. The immediate electron acceptor for the enzyme is believed to be ubiquinone.</text>
</comment>
<evidence type="ECO:0000313" key="15">
    <source>
        <dbReference type="Proteomes" id="UP000277580"/>
    </source>
</evidence>
<evidence type="ECO:0000256" key="2">
    <source>
        <dbReference type="ARBA" id="ARBA00004298"/>
    </source>
</evidence>
<dbReference type="AlphaFoldDB" id="A0A3N4L731"/>
<evidence type="ECO:0000256" key="13">
    <source>
        <dbReference type="SAM" id="Phobius"/>
    </source>
</evidence>
<dbReference type="InParanoid" id="A0A3N4L731"/>
<keyword evidence="6" id="KW-0679">Respiratory chain</keyword>
<evidence type="ECO:0000256" key="3">
    <source>
        <dbReference type="ARBA" id="ARBA00009960"/>
    </source>
</evidence>
<dbReference type="STRING" id="1392247.A0A3N4L731"/>
<keyword evidence="12 13" id="KW-0472">Membrane</keyword>
<gene>
    <name evidence="14" type="ORF">P167DRAFT_498994</name>
</gene>
<evidence type="ECO:0000256" key="8">
    <source>
        <dbReference type="ARBA" id="ARBA00022792"/>
    </source>
</evidence>
<keyword evidence="9" id="KW-0249">Electron transport</keyword>
<organism evidence="14 15">
    <name type="scientific">Morchella conica CCBAS932</name>
    <dbReference type="NCBI Taxonomy" id="1392247"/>
    <lineage>
        <taxon>Eukaryota</taxon>
        <taxon>Fungi</taxon>
        <taxon>Dikarya</taxon>
        <taxon>Ascomycota</taxon>
        <taxon>Pezizomycotina</taxon>
        <taxon>Pezizomycetes</taxon>
        <taxon>Pezizales</taxon>
        <taxon>Morchellaceae</taxon>
        <taxon>Morchella</taxon>
    </lineage>
</organism>
<dbReference type="PANTHER" id="PTHR17098">
    <property type="entry name" value="NADH-UBIQUINONE OXIDOREDUCTASE MWFE SUBUNIT"/>
    <property type="match status" value="1"/>
</dbReference>
<evidence type="ECO:0000256" key="7">
    <source>
        <dbReference type="ARBA" id="ARBA00022692"/>
    </source>
</evidence>
<evidence type="ECO:0000256" key="9">
    <source>
        <dbReference type="ARBA" id="ARBA00022982"/>
    </source>
</evidence>
<evidence type="ECO:0000313" key="14">
    <source>
        <dbReference type="EMBL" id="RPB17292.1"/>
    </source>
</evidence>
<name>A0A3N4L731_9PEZI</name>
<evidence type="ECO:0000256" key="1">
    <source>
        <dbReference type="ARBA" id="ARBA00003195"/>
    </source>
</evidence>
<evidence type="ECO:0000256" key="4">
    <source>
        <dbReference type="ARBA" id="ARBA00016392"/>
    </source>
</evidence>
<evidence type="ECO:0000256" key="6">
    <source>
        <dbReference type="ARBA" id="ARBA00022660"/>
    </source>
</evidence>
<evidence type="ECO:0000256" key="11">
    <source>
        <dbReference type="ARBA" id="ARBA00023128"/>
    </source>
</evidence>
<protein>
    <recommendedName>
        <fullName evidence="4">NADH dehydrogenase [ubiquinone] 1 alpha subcomplex subunit 1</fullName>
    </recommendedName>
</protein>
<keyword evidence="5" id="KW-0813">Transport</keyword>
<proteinExistence type="inferred from homology"/>
<comment type="subcellular location">
    <subcellularLocation>
        <location evidence="2">Mitochondrion inner membrane</location>
        <topology evidence="2">Single-pass membrane protein</topology>
        <orientation evidence="2">Matrix side</orientation>
    </subcellularLocation>
</comment>
<dbReference type="PANTHER" id="PTHR17098:SF2">
    <property type="entry name" value="NADH DEHYDROGENASE [UBIQUINONE] 1 ALPHA SUBCOMPLEX SUBUNIT 1"/>
    <property type="match status" value="1"/>
</dbReference>
<dbReference type="GO" id="GO:0005743">
    <property type="term" value="C:mitochondrial inner membrane"/>
    <property type="evidence" value="ECO:0007669"/>
    <property type="project" value="UniProtKB-SubCell"/>
</dbReference>
<dbReference type="EMBL" id="ML119106">
    <property type="protein sequence ID" value="RPB17292.1"/>
    <property type="molecule type" value="Genomic_DNA"/>
</dbReference>
<keyword evidence="8" id="KW-0999">Mitochondrion inner membrane</keyword>
<dbReference type="OrthoDB" id="1920692at2759"/>
<accession>A0A3N4L731</accession>
<evidence type="ECO:0000256" key="5">
    <source>
        <dbReference type="ARBA" id="ARBA00022448"/>
    </source>
</evidence>
<dbReference type="Pfam" id="PF15879">
    <property type="entry name" value="MWFE"/>
    <property type="match status" value="1"/>
</dbReference>
<dbReference type="InterPro" id="IPR017384">
    <property type="entry name" value="NADH_Ub_cplx-1_asu_su-1"/>
</dbReference>
<evidence type="ECO:0000256" key="12">
    <source>
        <dbReference type="ARBA" id="ARBA00023136"/>
    </source>
</evidence>
<comment type="similarity">
    <text evidence="3">Belongs to the complex I NDUFA1 subunit family.</text>
</comment>
<feature type="transmembrane region" description="Helical" evidence="13">
    <location>
        <begin position="12"/>
        <end position="32"/>
    </location>
</feature>
<keyword evidence="11" id="KW-0496">Mitochondrion</keyword>
<keyword evidence="10 13" id="KW-1133">Transmembrane helix</keyword>
<keyword evidence="15" id="KW-1185">Reference proteome</keyword>
<reference evidence="14 15" key="1">
    <citation type="journal article" date="2018" name="Nat. Ecol. Evol.">
        <title>Pezizomycetes genomes reveal the molecular basis of ectomycorrhizal truffle lifestyle.</title>
        <authorList>
            <person name="Murat C."/>
            <person name="Payen T."/>
            <person name="Noel B."/>
            <person name="Kuo A."/>
            <person name="Morin E."/>
            <person name="Chen J."/>
            <person name="Kohler A."/>
            <person name="Krizsan K."/>
            <person name="Balestrini R."/>
            <person name="Da Silva C."/>
            <person name="Montanini B."/>
            <person name="Hainaut M."/>
            <person name="Levati E."/>
            <person name="Barry K.W."/>
            <person name="Belfiori B."/>
            <person name="Cichocki N."/>
            <person name="Clum A."/>
            <person name="Dockter R.B."/>
            <person name="Fauchery L."/>
            <person name="Guy J."/>
            <person name="Iotti M."/>
            <person name="Le Tacon F."/>
            <person name="Lindquist E.A."/>
            <person name="Lipzen A."/>
            <person name="Malagnac F."/>
            <person name="Mello A."/>
            <person name="Molinier V."/>
            <person name="Miyauchi S."/>
            <person name="Poulain J."/>
            <person name="Riccioni C."/>
            <person name="Rubini A."/>
            <person name="Sitrit Y."/>
            <person name="Splivallo R."/>
            <person name="Traeger S."/>
            <person name="Wang M."/>
            <person name="Zifcakova L."/>
            <person name="Wipf D."/>
            <person name="Zambonelli A."/>
            <person name="Paolocci F."/>
            <person name="Nowrousian M."/>
            <person name="Ottonello S."/>
            <person name="Baldrian P."/>
            <person name="Spatafora J.W."/>
            <person name="Henrissat B."/>
            <person name="Nagy L.G."/>
            <person name="Aury J.M."/>
            <person name="Wincker P."/>
            <person name="Grigoriev I.V."/>
            <person name="Bonfante P."/>
            <person name="Martin F.M."/>
        </authorList>
    </citation>
    <scope>NUCLEOTIDE SEQUENCE [LARGE SCALE GENOMIC DNA]</scope>
    <source>
        <strain evidence="14 15">CCBAS932</strain>
    </source>
</reference>
<dbReference type="Proteomes" id="UP000277580">
    <property type="component" value="Unassembled WGS sequence"/>
</dbReference>
<sequence>MAIPFEAFLPYAIMLGVSSITSTLGLSAVRTYRNDGKRHRWSLDHWDKQMMERDRRLTGSMRGQTDNAVAPAGFELSSAWKLEKRIY</sequence>